<comment type="subunit">
    <text evidence="6">Homodimer.</text>
</comment>
<protein>
    <recommendedName>
        <fullName evidence="6">FMN dependent NADH:quinone oxidoreductase</fullName>
        <ecNumber evidence="6">1.6.5.-</ecNumber>
    </recommendedName>
    <alternativeName>
        <fullName evidence="6">Azo-dye reductase</fullName>
    </alternativeName>
    <alternativeName>
        <fullName evidence="6">FMN-dependent NADH-azo compound oxidoreductase</fullName>
    </alternativeName>
    <alternativeName>
        <fullName evidence="6">FMN-dependent NADH-azoreductase</fullName>
        <ecNumber evidence="6">1.7.1.17</ecNumber>
    </alternativeName>
</protein>
<dbReference type="GO" id="GO:0016655">
    <property type="term" value="F:oxidoreductase activity, acting on NAD(P)H, quinone or similar compound as acceptor"/>
    <property type="evidence" value="ECO:0007669"/>
    <property type="project" value="InterPro"/>
</dbReference>
<keyword evidence="3 6" id="KW-0560">Oxidoreductase</keyword>
<dbReference type="PANTHER" id="PTHR43741:SF4">
    <property type="entry name" value="FMN-DEPENDENT NADH:QUINONE OXIDOREDUCTASE"/>
    <property type="match status" value="1"/>
</dbReference>
<organism evidence="8 9">
    <name type="scientific">Streptomyces spectabilis</name>
    <dbReference type="NCBI Taxonomy" id="68270"/>
    <lineage>
        <taxon>Bacteria</taxon>
        <taxon>Bacillati</taxon>
        <taxon>Actinomycetota</taxon>
        <taxon>Actinomycetes</taxon>
        <taxon>Kitasatosporales</taxon>
        <taxon>Streptomycetaceae</taxon>
        <taxon>Streptomyces</taxon>
    </lineage>
</organism>
<proteinExistence type="inferred from homology"/>
<evidence type="ECO:0000259" key="7">
    <source>
        <dbReference type="Pfam" id="PF02525"/>
    </source>
</evidence>
<dbReference type="InterPro" id="IPR029039">
    <property type="entry name" value="Flavoprotein-like_sf"/>
</dbReference>
<comment type="cofactor">
    <cofactor evidence="6">
        <name>FMN</name>
        <dbReference type="ChEBI" id="CHEBI:58210"/>
    </cofactor>
    <text evidence="6">Binds 1 FMN per subunit.</text>
</comment>
<dbReference type="SUPFAM" id="SSF52218">
    <property type="entry name" value="Flavoproteins"/>
    <property type="match status" value="1"/>
</dbReference>
<dbReference type="EC" id="1.7.1.17" evidence="6"/>
<dbReference type="Pfam" id="PF02525">
    <property type="entry name" value="Flavodoxin_2"/>
    <property type="match status" value="1"/>
</dbReference>
<name>A0A516R8S7_STRST</name>
<dbReference type="HAMAP" id="MF_01216">
    <property type="entry name" value="Azoreductase_type1"/>
    <property type="match status" value="1"/>
</dbReference>
<comment type="function">
    <text evidence="6">Also exhibits azoreductase activity. Catalyzes the reductive cleavage of the azo bond in aromatic azo compounds to the corresponding amines.</text>
</comment>
<keyword evidence="1 6" id="KW-0285">Flavoprotein</keyword>
<feature type="binding site" evidence="6">
    <location>
        <begin position="117"/>
        <end position="120"/>
    </location>
    <ligand>
        <name>FMN</name>
        <dbReference type="ChEBI" id="CHEBI:58210"/>
    </ligand>
</feature>
<reference evidence="8 9" key="1">
    <citation type="journal article" date="2019" name="J. Ind. Microbiol. Biotechnol.">
        <title>The complete genomic sequence of Streptomyces spectabilis NRRL-2792 and identification of secondary metabolite biosynthetic gene clusters.</title>
        <authorList>
            <person name="Sinha A."/>
            <person name="Phillips-Salemka S."/>
            <person name="Niraula T.A."/>
            <person name="Short K.A."/>
            <person name="Niraula N.P."/>
        </authorList>
    </citation>
    <scope>NUCLEOTIDE SEQUENCE [LARGE SCALE GENOMIC DNA]</scope>
    <source>
        <strain evidence="8 9">NRRL 2792</strain>
    </source>
</reference>
<dbReference type="InterPro" id="IPR003680">
    <property type="entry name" value="Flavodoxin_fold"/>
</dbReference>
<feature type="domain" description="Flavodoxin-like fold" evidence="7">
    <location>
        <begin position="12"/>
        <end position="189"/>
    </location>
</feature>
<accession>A0A516R8S7</accession>
<evidence type="ECO:0000256" key="4">
    <source>
        <dbReference type="ARBA" id="ARBA00023027"/>
    </source>
</evidence>
<feature type="binding site" evidence="6">
    <location>
        <position position="18"/>
    </location>
    <ligand>
        <name>FMN</name>
        <dbReference type="ChEBI" id="CHEBI:58210"/>
    </ligand>
</feature>
<dbReference type="Proteomes" id="UP000316806">
    <property type="component" value="Chromosome"/>
</dbReference>
<dbReference type="Gene3D" id="3.40.50.360">
    <property type="match status" value="1"/>
</dbReference>
<gene>
    <name evidence="6" type="primary">azoR</name>
    <name evidence="8" type="ORF">FH965_16925</name>
</gene>
<evidence type="ECO:0000256" key="3">
    <source>
        <dbReference type="ARBA" id="ARBA00023002"/>
    </source>
</evidence>
<evidence type="ECO:0000313" key="9">
    <source>
        <dbReference type="Proteomes" id="UP000316806"/>
    </source>
</evidence>
<dbReference type="EMBL" id="CP040916">
    <property type="protein sequence ID" value="QDQ12051.1"/>
    <property type="molecule type" value="Genomic_DNA"/>
</dbReference>
<comment type="catalytic activity">
    <reaction evidence="6">
        <text>2 a quinone + NADH + H(+) = 2 a 1,4-benzosemiquinone + NAD(+)</text>
        <dbReference type="Rhea" id="RHEA:65952"/>
        <dbReference type="ChEBI" id="CHEBI:15378"/>
        <dbReference type="ChEBI" id="CHEBI:57540"/>
        <dbReference type="ChEBI" id="CHEBI:57945"/>
        <dbReference type="ChEBI" id="CHEBI:132124"/>
        <dbReference type="ChEBI" id="CHEBI:134225"/>
    </reaction>
</comment>
<comment type="catalytic activity">
    <reaction evidence="5">
        <text>N,N-dimethyl-1,4-phenylenediamine + anthranilate + 2 NAD(+) = 2-(4-dimethylaminophenyl)diazenylbenzoate + 2 NADH + 2 H(+)</text>
        <dbReference type="Rhea" id="RHEA:55872"/>
        <dbReference type="ChEBI" id="CHEBI:15378"/>
        <dbReference type="ChEBI" id="CHEBI:15783"/>
        <dbReference type="ChEBI" id="CHEBI:16567"/>
        <dbReference type="ChEBI" id="CHEBI:57540"/>
        <dbReference type="ChEBI" id="CHEBI:57945"/>
        <dbReference type="ChEBI" id="CHEBI:71579"/>
        <dbReference type="EC" id="1.7.1.17"/>
    </reaction>
    <physiologicalReaction direction="right-to-left" evidence="5">
        <dbReference type="Rhea" id="RHEA:55874"/>
    </physiologicalReaction>
</comment>
<dbReference type="PANTHER" id="PTHR43741">
    <property type="entry name" value="FMN-DEPENDENT NADH-AZOREDUCTASE 1"/>
    <property type="match status" value="1"/>
</dbReference>
<dbReference type="GO" id="GO:0009055">
    <property type="term" value="F:electron transfer activity"/>
    <property type="evidence" value="ECO:0007669"/>
    <property type="project" value="UniProtKB-UniRule"/>
</dbReference>
<dbReference type="GO" id="GO:0010181">
    <property type="term" value="F:FMN binding"/>
    <property type="evidence" value="ECO:0007669"/>
    <property type="project" value="UniProtKB-UniRule"/>
</dbReference>
<comment type="function">
    <text evidence="6">Quinone reductase that provides resistance to thiol-specific stress caused by electrophilic quinones.</text>
</comment>
<evidence type="ECO:0000256" key="5">
    <source>
        <dbReference type="ARBA" id="ARBA00048542"/>
    </source>
</evidence>
<evidence type="ECO:0000256" key="1">
    <source>
        <dbReference type="ARBA" id="ARBA00022630"/>
    </source>
</evidence>
<comment type="caution">
    <text evidence="6">Lacks conserved residue(s) required for the propagation of feature annotation.</text>
</comment>
<dbReference type="RefSeq" id="WP_144003919.1">
    <property type="nucleotide sequence ID" value="NZ_CP040916.1"/>
</dbReference>
<evidence type="ECO:0000256" key="6">
    <source>
        <dbReference type="HAMAP-Rule" id="MF_01216"/>
    </source>
</evidence>
<keyword evidence="2 6" id="KW-0288">FMN</keyword>
<dbReference type="EC" id="1.6.5.-" evidence="6"/>
<dbReference type="InterPro" id="IPR050104">
    <property type="entry name" value="FMN-dep_NADH:Q_OxRdtase_AzoR1"/>
</dbReference>
<dbReference type="GO" id="GO:0016652">
    <property type="term" value="F:oxidoreductase activity, acting on NAD(P)H as acceptor"/>
    <property type="evidence" value="ECO:0007669"/>
    <property type="project" value="UniProtKB-UniRule"/>
</dbReference>
<evidence type="ECO:0000313" key="8">
    <source>
        <dbReference type="EMBL" id="QDQ12051.1"/>
    </source>
</evidence>
<keyword evidence="4 6" id="KW-0520">NAD</keyword>
<dbReference type="InterPro" id="IPR023048">
    <property type="entry name" value="NADH:quinone_OxRdtase_FMN_depd"/>
</dbReference>
<evidence type="ECO:0000256" key="2">
    <source>
        <dbReference type="ARBA" id="ARBA00022643"/>
    </source>
</evidence>
<sequence>MDEDVRTGTPVLLHLDSSADRRGGSVTRELGAAYARGWLARHPGAAYRYRDLTAEPVPLVGEGYVRLGIRAERQGAVPLEKMAALAEGADEEREWAATLPLITQVREATTLLVGAPMYNFSVSAALKAWIDRVSFPGAYVDPDGGRPLLAGTRVVVAAACGGGYGPGTPREGCDFQLPYLRAYFANLGVAGENLRVVRAELTRAGDIPALGRFRELGERSLAGAREAMGELAESF</sequence>
<dbReference type="AlphaFoldDB" id="A0A516R8S7"/>
<comment type="similarity">
    <text evidence="6">Belongs to the azoreductase type 1 family.</text>
</comment>